<dbReference type="InterPro" id="IPR052048">
    <property type="entry name" value="ST_Response_Regulator"/>
</dbReference>
<dbReference type="PROSITE" id="PS50110">
    <property type="entry name" value="RESPONSE_REGULATORY"/>
    <property type="match status" value="1"/>
</dbReference>
<dbReference type="Gene3D" id="3.40.50.2300">
    <property type="match status" value="1"/>
</dbReference>
<protein>
    <submittedName>
        <fullName evidence="2">Response regulator receiver protein</fullName>
    </submittedName>
</protein>
<dbReference type="PANTHER" id="PTHR43228">
    <property type="entry name" value="TWO-COMPONENT RESPONSE REGULATOR"/>
    <property type="match status" value="1"/>
</dbReference>
<feature type="domain" description="Response regulatory" evidence="1">
    <location>
        <begin position="25"/>
        <end position="140"/>
    </location>
</feature>
<evidence type="ECO:0000313" key="2">
    <source>
        <dbReference type="EMBL" id="SHO47708.1"/>
    </source>
</evidence>
<dbReference type="SMART" id="SM00448">
    <property type="entry name" value="REC"/>
    <property type="match status" value="1"/>
</dbReference>
<name>A0A2H1EIM6_9ARCH</name>
<sequence length="151" mass="17096">MEPKNPLNREYGTPNYMKNIGNLKTVLVVDDNHDVLSLLVELLELKKFQVIGTANNGKEAVALYEKLHPDITFLDVIMPEADGIYALSMIRKINPEAVVVMVTTDLSQDTADQIEDLRANAVIYKPFDIDNLVQTVREIESGMHYTIRYTD</sequence>
<dbReference type="Proteomes" id="UP000232412">
    <property type="component" value="Unassembled WGS sequence"/>
</dbReference>
<dbReference type="PANTHER" id="PTHR43228:SF1">
    <property type="entry name" value="TWO-COMPONENT RESPONSE REGULATOR ARR22"/>
    <property type="match status" value="1"/>
</dbReference>
<evidence type="ECO:0000313" key="3">
    <source>
        <dbReference type="Proteomes" id="UP000232412"/>
    </source>
</evidence>
<dbReference type="GO" id="GO:0000160">
    <property type="term" value="P:phosphorelay signal transduction system"/>
    <property type="evidence" value="ECO:0007669"/>
    <property type="project" value="InterPro"/>
</dbReference>
<dbReference type="InterPro" id="IPR001789">
    <property type="entry name" value="Sig_transdc_resp-reg_receiver"/>
</dbReference>
<dbReference type="SUPFAM" id="SSF52172">
    <property type="entry name" value="CheY-like"/>
    <property type="match status" value="1"/>
</dbReference>
<keyword evidence="3" id="KW-1185">Reference proteome</keyword>
<accession>A0A2H1EIM6</accession>
<dbReference type="Pfam" id="PF00072">
    <property type="entry name" value="Response_reg"/>
    <property type="match status" value="1"/>
</dbReference>
<gene>
    <name evidence="2" type="ORF">NSIN_40195</name>
</gene>
<organism evidence="2 3">
    <name type="scientific">Nitrosotalea sinensis</name>
    <dbReference type="NCBI Taxonomy" id="1499975"/>
    <lineage>
        <taxon>Archaea</taxon>
        <taxon>Nitrososphaerota</taxon>
        <taxon>Nitrososphaeria</taxon>
        <taxon>Nitrosotaleales</taxon>
        <taxon>Nitrosotaleaceae</taxon>
        <taxon>Nitrosotalea</taxon>
    </lineage>
</organism>
<reference evidence="3" key="1">
    <citation type="submission" date="2016-12" db="EMBL/GenBank/DDBJ databases">
        <authorList>
            <person name="Herbold C."/>
        </authorList>
    </citation>
    <scope>NUCLEOTIDE SEQUENCE [LARGE SCALE GENOMIC DNA]</scope>
</reference>
<dbReference type="AlphaFoldDB" id="A0A2H1EIM6"/>
<dbReference type="InterPro" id="IPR011006">
    <property type="entry name" value="CheY-like_superfamily"/>
</dbReference>
<evidence type="ECO:0000259" key="1">
    <source>
        <dbReference type="PROSITE" id="PS50110"/>
    </source>
</evidence>
<proteinExistence type="predicted"/>
<dbReference type="EMBL" id="FRFC01000005">
    <property type="protein sequence ID" value="SHO47708.1"/>
    <property type="molecule type" value="Genomic_DNA"/>
</dbReference>